<feature type="chain" id="PRO_5038924574" description="Glycosyl hydrolase-like 10 domain-containing protein" evidence="3">
    <location>
        <begin position="22"/>
        <end position="789"/>
    </location>
</feature>
<dbReference type="AlphaFoldDB" id="A0A165N0N0"/>
<gene>
    <name evidence="5" type="ORF">AWM68_13705</name>
</gene>
<feature type="domain" description="Glycosyl hydrolase-like 10" evidence="4">
    <location>
        <begin position="355"/>
        <end position="633"/>
    </location>
</feature>
<feature type="region of interest" description="Disordered" evidence="2">
    <location>
        <begin position="139"/>
        <end position="166"/>
    </location>
</feature>
<dbReference type="InterPro" id="IPR003790">
    <property type="entry name" value="GHL10"/>
</dbReference>
<sequence>MKKKMNVLTGSLLATSLIFSAVDSSGSGIVKAQENVPYNVLSVKDESGDQMAINGKNQLANDNKLILFNDEFSYYTETRKGSKEVVLEKTGINTYRVLKATDGDTAIPENGLVLSTGTISTPAITNFLNQLETGETVTLTEPTEKREQKQSHVVDPTRESNPGGAVFDGFRGPDQLIVYTPAFGESTKTNQYGYEITVENGFVTKLGGGNSKIPKNGFVVSGHGVNSSWISSNSIIGAKVKVSDNGVVEIVQDVESFQYQSQQAIDQAKSSIEKAKSEYLDVAFTEADAAIQKAESLLAEAESIKTTDPVRSLDRTRQATQSAYDAYYYSLASHKAEQRAIWYRPEETTLAGVNQVLDRMEKAGFNSVYLETTFWGYTIYPSEVMEKYGLPAQHPRFANADYGQYGKDLLDAYVKEGKKRGMTIQAWTDGFMIGESSIGVPSQFAKYPEWAAIQRSNTTGTFKPDTASKYYWLDIAQPVVQDFMLDIYKEMQADYDIKGLNIDYMRYPHHKFEESYGFSETTKQLYKEKTGIDPYTLSPTSTPAEWEKWLDWLRERENDFVDKLHVQSKEMNKKFMLTATPEPGPEAVQISDWKDDIDGVIPQAYGHDFNSIQKTVTDSKKLMPEGTMYYTGIYSFYHHLSEMASVSDVMSAKYGTSGVNMFAFGQASAPSVDALGKGPWREKAVNPGEEPILATQTVLKDIEKQIMKIYIPQGAVSEENGIALKLAIKELDQAVNKDAANSAGVFDTTVAKVEQAVADDKLAAVVGQRMKADLLQAKTWVNYALNHQK</sequence>
<proteinExistence type="predicted"/>
<keyword evidence="6" id="KW-1185">Reference proteome</keyword>
<comment type="caution">
    <text evidence="5">The sequence shown here is derived from an EMBL/GenBank/DDBJ whole genome shotgun (WGS) entry which is preliminary data.</text>
</comment>
<accession>A0A165N0N0</accession>
<dbReference type="InterPro" id="IPR052177">
    <property type="entry name" value="Divisome_Glycosyl_Hydrolase"/>
</dbReference>
<dbReference type="PANTHER" id="PTHR43405">
    <property type="entry name" value="GLYCOSYL HYDROLASE DIGH"/>
    <property type="match status" value="1"/>
</dbReference>
<reference evidence="6" key="1">
    <citation type="submission" date="2016-01" db="EMBL/GenBank/DDBJ databases">
        <title>Draft genome of Chromobacterium sp. F49.</title>
        <authorList>
            <person name="Hong K.W."/>
        </authorList>
    </citation>
    <scope>NUCLEOTIDE SEQUENCE [LARGE SCALE GENOMIC DNA]</scope>
    <source>
        <strain evidence="6">P7IIIA</strain>
    </source>
</reference>
<dbReference type="EMBL" id="LRFC01000038">
    <property type="protein sequence ID" value="KZE64157.1"/>
    <property type="molecule type" value="Genomic_DNA"/>
</dbReference>
<protein>
    <recommendedName>
        <fullName evidence="4">Glycosyl hydrolase-like 10 domain-containing protein</fullName>
    </recommendedName>
</protein>
<evidence type="ECO:0000313" key="6">
    <source>
        <dbReference type="Proteomes" id="UP000076567"/>
    </source>
</evidence>
<dbReference type="Gene3D" id="3.20.20.80">
    <property type="entry name" value="Glycosidases"/>
    <property type="match status" value="1"/>
</dbReference>
<dbReference type="InterPro" id="IPR017853">
    <property type="entry name" value="GH"/>
</dbReference>
<feature type="signal peptide" evidence="3">
    <location>
        <begin position="1"/>
        <end position="21"/>
    </location>
</feature>
<keyword evidence="1 3" id="KW-0732">Signal</keyword>
<evidence type="ECO:0000256" key="2">
    <source>
        <dbReference type="SAM" id="MobiDB-lite"/>
    </source>
</evidence>
<dbReference type="Pfam" id="PF02638">
    <property type="entry name" value="GHL10"/>
    <property type="match status" value="1"/>
</dbReference>
<dbReference type="Proteomes" id="UP000076567">
    <property type="component" value="Unassembled WGS sequence"/>
</dbReference>
<dbReference type="OrthoDB" id="9760892at2"/>
<name>A0A165N0N0_9BACL</name>
<feature type="compositionally biased region" description="Basic and acidic residues" evidence="2">
    <location>
        <begin position="142"/>
        <end position="158"/>
    </location>
</feature>
<evidence type="ECO:0000313" key="5">
    <source>
        <dbReference type="EMBL" id="KZE64157.1"/>
    </source>
</evidence>
<evidence type="ECO:0000256" key="1">
    <source>
        <dbReference type="ARBA" id="ARBA00022729"/>
    </source>
</evidence>
<evidence type="ECO:0000259" key="4">
    <source>
        <dbReference type="Pfam" id="PF02638"/>
    </source>
</evidence>
<evidence type="ECO:0000256" key="3">
    <source>
        <dbReference type="SAM" id="SignalP"/>
    </source>
</evidence>
<dbReference type="RefSeq" id="WP_066245244.1">
    <property type="nucleotide sequence ID" value="NZ_LRFC01000038.1"/>
</dbReference>
<organism evidence="5 6">
    <name type="scientific">Fictibacillus phosphorivorans</name>
    <dbReference type="NCBI Taxonomy" id="1221500"/>
    <lineage>
        <taxon>Bacteria</taxon>
        <taxon>Bacillati</taxon>
        <taxon>Bacillota</taxon>
        <taxon>Bacilli</taxon>
        <taxon>Bacillales</taxon>
        <taxon>Fictibacillaceae</taxon>
        <taxon>Fictibacillus</taxon>
    </lineage>
</organism>
<dbReference type="PANTHER" id="PTHR43405:SF1">
    <property type="entry name" value="GLYCOSYL HYDROLASE DIGH"/>
    <property type="match status" value="1"/>
</dbReference>
<dbReference type="SUPFAM" id="SSF51445">
    <property type="entry name" value="(Trans)glycosidases"/>
    <property type="match status" value="1"/>
</dbReference>